<dbReference type="Proteomes" id="UP001196870">
    <property type="component" value="Unassembled WGS sequence"/>
</dbReference>
<dbReference type="InterPro" id="IPR009100">
    <property type="entry name" value="AcylCoA_DH/oxidase_NM_dom_sf"/>
</dbReference>
<feature type="domain" description="Acyl-CoA oxidase/dehydrogenase middle" evidence="3">
    <location>
        <begin position="112"/>
        <end position="202"/>
    </location>
</feature>
<feature type="domain" description="Acyl-CoA dehydrogenase/oxidase N-terminal" evidence="4">
    <location>
        <begin position="9"/>
        <end position="75"/>
    </location>
</feature>
<evidence type="ECO:0000313" key="7">
    <source>
        <dbReference type="Proteomes" id="UP001196870"/>
    </source>
</evidence>
<sequence>MPPLLAAIAEEAVLRDRDARFPFASLARLQAAGVLALTVPTALGGGGAGLALAAQAVRQVGEACPSTALILAMQLTKQAALARHDDAPPALRERIGREAVTEGALLNALRVEPELGSPSRGGLPATTAWRAPGGWRISGRKRYATGAPGLRWMDVLARTDEEAPRLGSFYVHGEARGITIRESWNHLGLRASGSHDVVFEDVFVPDAHVATLVPAPEWKPGNPAQAAWNALLVGAVYTGVAQAARRWIIGFLNRRVPSGLGRPLATLERVQEQVGVIEGLLATNARLTEAVGEAVDAGQVPAQTESGLVKVTLAENAVRAVEIAVALAGNHGHDRAYPLERHWRDVQCARVHVPTADAAHLAAGRAALAAGGTAG</sequence>
<dbReference type="InterPro" id="IPR046373">
    <property type="entry name" value="Acyl-CoA_Oxase/DH_mid-dom_sf"/>
</dbReference>
<evidence type="ECO:0000256" key="2">
    <source>
        <dbReference type="ARBA" id="ARBA00023002"/>
    </source>
</evidence>
<dbReference type="PANTHER" id="PTHR43831:SF1">
    <property type="entry name" value="ISOBUTYRYL-COA DEHYDROGENASE, MITOCHONDRIAL"/>
    <property type="match status" value="1"/>
</dbReference>
<keyword evidence="2" id="KW-0560">Oxidoreductase</keyword>
<name>A0ABS5F2R0_9PROT</name>
<evidence type="ECO:0000256" key="1">
    <source>
        <dbReference type="ARBA" id="ARBA00022630"/>
    </source>
</evidence>
<dbReference type="Pfam" id="PF02770">
    <property type="entry name" value="Acyl-CoA_dh_M"/>
    <property type="match status" value="1"/>
</dbReference>
<feature type="domain" description="Acyl-CoA dehydrogenase C-terminal" evidence="5">
    <location>
        <begin position="232"/>
        <end position="353"/>
    </location>
</feature>
<proteinExistence type="predicted"/>
<dbReference type="Pfam" id="PF08028">
    <property type="entry name" value="Acyl-CoA_dh_2"/>
    <property type="match status" value="1"/>
</dbReference>
<dbReference type="InterPro" id="IPR052547">
    <property type="entry name" value="Mito_Isobutyryl-CoADH"/>
</dbReference>
<dbReference type="InterPro" id="IPR013107">
    <property type="entry name" value="Acyl-CoA_DH_C"/>
</dbReference>
<dbReference type="Pfam" id="PF02771">
    <property type="entry name" value="Acyl-CoA_dh_N"/>
    <property type="match status" value="1"/>
</dbReference>
<dbReference type="EMBL" id="JAAGBB010000027">
    <property type="protein sequence ID" value="MBR0666860.1"/>
    <property type="molecule type" value="Genomic_DNA"/>
</dbReference>
<keyword evidence="7" id="KW-1185">Reference proteome</keyword>
<dbReference type="InterPro" id="IPR036250">
    <property type="entry name" value="AcylCo_DH-like_C"/>
</dbReference>
<organism evidence="6 7">
    <name type="scientific">Plastoroseomonas hellenica</name>
    <dbReference type="NCBI Taxonomy" id="2687306"/>
    <lineage>
        <taxon>Bacteria</taxon>
        <taxon>Pseudomonadati</taxon>
        <taxon>Pseudomonadota</taxon>
        <taxon>Alphaproteobacteria</taxon>
        <taxon>Acetobacterales</taxon>
        <taxon>Acetobacteraceae</taxon>
        <taxon>Plastoroseomonas</taxon>
    </lineage>
</organism>
<dbReference type="Gene3D" id="2.40.110.10">
    <property type="entry name" value="Butyryl-CoA Dehydrogenase, subunit A, domain 2"/>
    <property type="match status" value="1"/>
</dbReference>
<dbReference type="InterPro" id="IPR006091">
    <property type="entry name" value="Acyl-CoA_Oxase/DH_mid-dom"/>
</dbReference>
<evidence type="ECO:0000259" key="3">
    <source>
        <dbReference type="Pfam" id="PF02770"/>
    </source>
</evidence>
<dbReference type="PIRSF" id="PIRSF016578">
    <property type="entry name" value="HsaA"/>
    <property type="match status" value="1"/>
</dbReference>
<dbReference type="CDD" id="cd00567">
    <property type="entry name" value="ACAD"/>
    <property type="match status" value="1"/>
</dbReference>
<accession>A0ABS5F2R0</accession>
<dbReference type="Gene3D" id="1.20.140.10">
    <property type="entry name" value="Butyryl-CoA Dehydrogenase, subunit A, domain 3"/>
    <property type="match status" value="1"/>
</dbReference>
<evidence type="ECO:0000259" key="5">
    <source>
        <dbReference type="Pfam" id="PF08028"/>
    </source>
</evidence>
<dbReference type="InterPro" id="IPR037069">
    <property type="entry name" value="AcylCoA_DH/ox_N_sf"/>
</dbReference>
<dbReference type="SUPFAM" id="SSF56645">
    <property type="entry name" value="Acyl-CoA dehydrogenase NM domain-like"/>
    <property type="match status" value="1"/>
</dbReference>
<dbReference type="PANTHER" id="PTHR43831">
    <property type="entry name" value="ISOBUTYRYL-COA DEHYDROGENASE"/>
    <property type="match status" value="1"/>
</dbReference>
<dbReference type="Gene3D" id="1.10.540.10">
    <property type="entry name" value="Acyl-CoA dehydrogenase/oxidase, N-terminal domain"/>
    <property type="match status" value="1"/>
</dbReference>
<dbReference type="InterPro" id="IPR013786">
    <property type="entry name" value="AcylCoA_DH/ox_N"/>
</dbReference>
<evidence type="ECO:0000313" key="6">
    <source>
        <dbReference type="EMBL" id="MBR0666860.1"/>
    </source>
</evidence>
<evidence type="ECO:0000259" key="4">
    <source>
        <dbReference type="Pfam" id="PF02771"/>
    </source>
</evidence>
<dbReference type="SUPFAM" id="SSF47203">
    <property type="entry name" value="Acyl-CoA dehydrogenase C-terminal domain-like"/>
    <property type="match status" value="1"/>
</dbReference>
<comment type="caution">
    <text evidence="6">The sequence shown here is derived from an EMBL/GenBank/DDBJ whole genome shotgun (WGS) entry which is preliminary data.</text>
</comment>
<gene>
    <name evidence="6" type="ORF">GXW71_21040</name>
</gene>
<reference evidence="7" key="1">
    <citation type="journal article" date="2021" name="Syst. Appl. Microbiol.">
        <title>Roseomonas hellenica sp. nov., isolated from roots of wild-growing Alkanna tinctoria.</title>
        <authorList>
            <person name="Rat A."/>
            <person name="Naranjo H.D."/>
            <person name="Lebbe L."/>
            <person name="Cnockaert M."/>
            <person name="Krigas N."/>
            <person name="Grigoriadou K."/>
            <person name="Maloupa E."/>
            <person name="Willems A."/>
        </authorList>
    </citation>
    <scope>NUCLEOTIDE SEQUENCE [LARGE SCALE GENOMIC DNA]</scope>
    <source>
        <strain evidence="7">LMG 31523</strain>
    </source>
</reference>
<protein>
    <submittedName>
        <fullName evidence="6">Acyl-CoA/acyl-ACP dehydrogenase</fullName>
    </submittedName>
</protein>
<keyword evidence="1" id="KW-0285">Flavoprotein</keyword>